<dbReference type="RefSeq" id="XP_045099052.1">
    <property type="nucleotide sequence ID" value="XM_045236356.1"/>
</dbReference>
<name>B6IHV9_CAEBR</name>
<dbReference type="EMBL" id="HE601209">
    <property type="protein sequence ID" value="CAR99489.1"/>
    <property type="molecule type" value="Genomic_DNA"/>
</dbReference>
<keyword evidence="1" id="KW-0812">Transmembrane</keyword>
<evidence type="ECO:0000313" key="3">
    <source>
        <dbReference type="Proteomes" id="UP000008549"/>
    </source>
</evidence>
<dbReference type="AlphaFoldDB" id="B6IHV9"/>
<dbReference type="KEGG" id="cbr:CBG_26528"/>
<dbReference type="InParanoid" id="B6IHV9"/>
<feature type="transmembrane region" description="Helical" evidence="1">
    <location>
        <begin position="6"/>
        <end position="26"/>
    </location>
</feature>
<reference evidence="2 3" key="1">
    <citation type="journal article" date="2003" name="PLoS Biol.">
        <title>The genome sequence of Caenorhabditis briggsae: a platform for comparative genomics.</title>
        <authorList>
            <person name="Stein L.D."/>
            <person name="Bao Z."/>
            <person name="Blasiar D."/>
            <person name="Blumenthal T."/>
            <person name="Brent M.R."/>
            <person name="Chen N."/>
            <person name="Chinwalla A."/>
            <person name="Clarke L."/>
            <person name="Clee C."/>
            <person name="Coghlan A."/>
            <person name="Coulson A."/>
            <person name="D'Eustachio P."/>
            <person name="Fitch D.H."/>
            <person name="Fulton L.A."/>
            <person name="Fulton R.E."/>
            <person name="Griffiths-Jones S."/>
            <person name="Harris T.W."/>
            <person name="Hillier L.W."/>
            <person name="Kamath R."/>
            <person name="Kuwabara P.E."/>
            <person name="Mardis E.R."/>
            <person name="Marra M.A."/>
            <person name="Miner T.L."/>
            <person name="Minx P."/>
            <person name="Mullikin J.C."/>
            <person name="Plumb R.W."/>
            <person name="Rogers J."/>
            <person name="Schein J.E."/>
            <person name="Sohrmann M."/>
            <person name="Spieth J."/>
            <person name="Stajich J.E."/>
            <person name="Wei C."/>
            <person name="Willey D."/>
            <person name="Wilson R.K."/>
            <person name="Durbin R."/>
            <person name="Waterston R.H."/>
        </authorList>
    </citation>
    <scope>NUCLEOTIDE SEQUENCE [LARGE SCALE GENOMIC DNA]</scope>
    <source>
        <strain evidence="2 3">AF16</strain>
    </source>
</reference>
<evidence type="ECO:0000256" key="1">
    <source>
        <dbReference type="SAM" id="Phobius"/>
    </source>
</evidence>
<dbReference type="CTD" id="68918006"/>
<proteinExistence type="predicted"/>
<accession>B6IHV9</accession>
<dbReference type="Proteomes" id="UP000008549">
    <property type="component" value="Unassembled WGS sequence"/>
</dbReference>
<keyword evidence="3" id="KW-1185">Reference proteome</keyword>
<reference evidence="2 3" key="2">
    <citation type="journal article" date="2011" name="PLoS Genet.">
        <title>Caenorhabditis briggsae recombinant inbred line genotypes reveal inter-strain incompatibility and the evolution of recombination.</title>
        <authorList>
            <person name="Ross J.A."/>
            <person name="Koboldt D.C."/>
            <person name="Staisch J.E."/>
            <person name="Chamberlin H.M."/>
            <person name="Gupta B.P."/>
            <person name="Miller R.D."/>
            <person name="Baird S.E."/>
            <person name="Haag E.S."/>
        </authorList>
    </citation>
    <scope>NUCLEOTIDE SEQUENCE [LARGE SCALE GENOMIC DNA]</scope>
    <source>
        <strain evidence="2 3">AF16</strain>
    </source>
</reference>
<dbReference type="GeneID" id="68918006"/>
<sequence>MSFFPISQGLISSLPIFSFSMLRLLLFHRFFSIFLFSAPRNGKMSDLETCEYDKAYGPNAIPAVNCSDLIHTVYDGYTKTCVTAQIIQFEDQVFWGPNFFSNFSKF</sequence>
<protein>
    <submittedName>
        <fullName evidence="2">Protein CBG26528</fullName>
    </submittedName>
</protein>
<keyword evidence="1" id="KW-0472">Membrane</keyword>
<keyword evidence="1" id="KW-1133">Transmembrane helix</keyword>
<gene>
    <name evidence="2" type="ORF">CBG26528</name>
    <name evidence="2" type="ORF">CBG_26528</name>
</gene>
<dbReference type="HOGENOM" id="CLU_2225549_0_0_1"/>
<organism evidence="2 3">
    <name type="scientific">Caenorhabditis briggsae</name>
    <dbReference type="NCBI Taxonomy" id="6238"/>
    <lineage>
        <taxon>Eukaryota</taxon>
        <taxon>Metazoa</taxon>
        <taxon>Ecdysozoa</taxon>
        <taxon>Nematoda</taxon>
        <taxon>Chromadorea</taxon>
        <taxon>Rhabditida</taxon>
        <taxon>Rhabditina</taxon>
        <taxon>Rhabditomorpha</taxon>
        <taxon>Rhabditoidea</taxon>
        <taxon>Rhabditidae</taxon>
        <taxon>Peloderinae</taxon>
        <taxon>Caenorhabditis</taxon>
    </lineage>
</organism>
<evidence type="ECO:0000313" key="2">
    <source>
        <dbReference type="EMBL" id="CAR99489.1"/>
    </source>
</evidence>